<accession>A0A0E9VTP8</accession>
<organism evidence="2">
    <name type="scientific">Anguilla anguilla</name>
    <name type="common">European freshwater eel</name>
    <name type="synonym">Muraena anguilla</name>
    <dbReference type="NCBI Taxonomy" id="7936"/>
    <lineage>
        <taxon>Eukaryota</taxon>
        <taxon>Metazoa</taxon>
        <taxon>Chordata</taxon>
        <taxon>Craniata</taxon>
        <taxon>Vertebrata</taxon>
        <taxon>Euteleostomi</taxon>
        <taxon>Actinopterygii</taxon>
        <taxon>Neopterygii</taxon>
        <taxon>Teleostei</taxon>
        <taxon>Anguilliformes</taxon>
        <taxon>Anguillidae</taxon>
        <taxon>Anguilla</taxon>
    </lineage>
</organism>
<reference evidence="2" key="2">
    <citation type="journal article" date="2015" name="Fish Shellfish Immunol.">
        <title>Early steps in the European eel (Anguilla anguilla)-Vibrio vulnificus interaction in the gills: Role of the RtxA13 toxin.</title>
        <authorList>
            <person name="Callol A."/>
            <person name="Pajuelo D."/>
            <person name="Ebbesson L."/>
            <person name="Teles M."/>
            <person name="MacKenzie S."/>
            <person name="Amaro C."/>
        </authorList>
    </citation>
    <scope>NUCLEOTIDE SEQUENCE</scope>
</reference>
<feature type="compositionally biased region" description="Polar residues" evidence="1">
    <location>
        <begin position="15"/>
        <end position="41"/>
    </location>
</feature>
<name>A0A0E9VTP8_ANGAN</name>
<dbReference type="EMBL" id="GBXM01027063">
    <property type="protein sequence ID" value="JAH81514.1"/>
    <property type="molecule type" value="Transcribed_RNA"/>
</dbReference>
<feature type="region of interest" description="Disordered" evidence="1">
    <location>
        <begin position="1"/>
        <end position="41"/>
    </location>
</feature>
<evidence type="ECO:0000313" key="2">
    <source>
        <dbReference type="EMBL" id="JAH81514.1"/>
    </source>
</evidence>
<dbReference type="AlphaFoldDB" id="A0A0E9VTP8"/>
<evidence type="ECO:0000256" key="1">
    <source>
        <dbReference type="SAM" id="MobiDB-lite"/>
    </source>
</evidence>
<sequence length="41" mass="4468">MYTHSNTADGHGHSSKSTLHSQSTQTNFRASLGNTKGTKKY</sequence>
<reference evidence="2" key="1">
    <citation type="submission" date="2014-11" db="EMBL/GenBank/DDBJ databases">
        <authorList>
            <person name="Amaro Gonzalez C."/>
        </authorList>
    </citation>
    <scope>NUCLEOTIDE SEQUENCE</scope>
</reference>
<protein>
    <submittedName>
        <fullName evidence="2">Uncharacterized protein</fullName>
    </submittedName>
</protein>
<proteinExistence type="predicted"/>